<feature type="signal peptide" evidence="4">
    <location>
        <begin position="1"/>
        <end position="22"/>
    </location>
</feature>
<dbReference type="PANTHER" id="PTHR24373:SF275">
    <property type="entry name" value="TIR DOMAIN-CONTAINING PROTEIN"/>
    <property type="match status" value="1"/>
</dbReference>
<evidence type="ECO:0000256" key="1">
    <source>
        <dbReference type="ARBA" id="ARBA00022614"/>
    </source>
</evidence>
<feature type="chain" id="PRO_5005193424" description="Leucine-rich repeat-containing N-terminal plant-type domain-containing protein" evidence="4">
    <location>
        <begin position="23"/>
        <end position="328"/>
    </location>
</feature>
<organism evidence="5 6">
    <name type="scientific">Plasmodiophora brassicae</name>
    <name type="common">Clubroot disease agent</name>
    <dbReference type="NCBI Taxonomy" id="37360"/>
    <lineage>
        <taxon>Eukaryota</taxon>
        <taxon>Sar</taxon>
        <taxon>Rhizaria</taxon>
        <taxon>Endomyxa</taxon>
        <taxon>Phytomyxea</taxon>
        <taxon>Plasmodiophorida</taxon>
        <taxon>Plasmodiophoridae</taxon>
        <taxon>Plasmodiophora</taxon>
    </lineage>
</organism>
<dbReference type="InterPro" id="IPR003591">
    <property type="entry name" value="Leu-rich_rpt_typical-subtyp"/>
</dbReference>
<dbReference type="SMART" id="SM00369">
    <property type="entry name" value="LRR_TYP"/>
    <property type="match status" value="7"/>
</dbReference>
<proteinExistence type="predicted"/>
<gene>
    <name evidence="5" type="ORF">PBRA_005732</name>
</gene>
<dbReference type="Proteomes" id="UP000039324">
    <property type="component" value="Unassembled WGS sequence"/>
</dbReference>
<reference evidence="5 6" key="1">
    <citation type="submission" date="2015-02" db="EMBL/GenBank/DDBJ databases">
        <authorList>
            <person name="Chooi Y.-H."/>
        </authorList>
    </citation>
    <scope>NUCLEOTIDE SEQUENCE [LARGE SCALE GENOMIC DNA]</scope>
    <source>
        <strain evidence="5">E3</strain>
    </source>
</reference>
<dbReference type="Gene3D" id="3.80.10.10">
    <property type="entry name" value="Ribonuclease Inhibitor"/>
    <property type="match status" value="1"/>
</dbReference>
<dbReference type="PANTHER" id="PTHR24373">
    <property type="entry name" value="SLIT RELATED LEUCINE-RICH REPEAT NEURONAL PROTEIN"/>
    <property type="match status" value="1"/>
</dbReference>
<keyword evidence="6" id="KW-1185">Reference proteome</keyword>
<dbReference type="EMBL" id="CDSF01000078">
    <property type="protein sequence ID" value="CEO97128.1"/>
    <property type="molecule type" value="Genomic_DNA"/>
</dbReference>
<dbReference type="SUPFAM" id="SSF52058">
    <property type="entry name" value="L domain-like"/>
    <property type="match status" value="1"/>
</dbReference>
<dbReference type="InterPro" id="IPR001611">
    <property type="entry name" value="Leu-rich_rpt"/>
</dbReference>
<evidence type="ECO:0000313" key="5">
    <source>
        <dbReference type="EMBL" id="CEO97128.1"/>
    </source>
</evidence>
<dbReference type="Pfam" id="PF13855">
    <property type="entry name" value="LRR_8"/>
    <property type="match status" value="2"/>
</dbReference>
<evidence type="ECO:0008006" key="7">
    <source>
        <dbReference type="Google" id="ProtNLM"/>
    </source>
</evidence>
<keyword evidence="2 4" id="KW-0732">Signal</keyword>
<evidence type="ECO:0000256" key="3">
    <source>
        <dbReference type="ARBA" id="ARBA00022737"/>
    </source>
</evidence>
<protein>
    <recommendedName>
        <fullName evidence="7">Leucine-rich repeat-containing N-terminal plant-type domain-containing protein</fullName>
    </recommendedName>
</protein>
<dbReference type="STRING" id="37360.A0A0G4IPD6"/>
<evidence type="ECO:0000313" key="6">
    <source>
        <dbReference type="Proteomes" id="UP000039324"/>
    </source>
</evidence>
<sequence>MALHLGMPFGIIAFLLAVPAWATGNVCTWYAPASPCPSNGQITLTNLAITGTITSSWFQGLDVSSITTVDLSNNNIQQVAAQAFDALTAMTTLALSNNWIGTIPTGIFANLPIITSLSLNGNSIPAITATTFSAMPSLTYLDLTWNKFTIVSANMFSPLPQLNTLLLGYNSLTSLPVSLFNGITLLTIVSFSDNKLTAVPAHFFDSLASLNSVDLSHNNIATMPWDLFKFNPVLVNVCVQASHVTWHCLTGRAYRWLTMNAGVGKCVPVPPPLLATSSFIGSAEIANFIASSCGVPKHDAYEEEEVDKLTAACQHSDCVALNDSPRAP</sequence>
<dbReference type="AlphaFoldDB" id="A0A0G4IPD6"/>
<dbReference type="OrthoDB" id="2015831at2759"/>
<evidence type="ECO:0000256" key="2">
    <source>
        <dbReference type="ARBA" id="ARBA00022729"/>
    </source>
</evidence>
<evidence type="ECO:0000256" key="4">
    <source>
        <dbReference type="SAM" id="SignalP"/>
    </source>
</evidence>
<dbReference type="InterPro" id="IPR050328">
    <property type="entry name" value="Dev_Immune_Receptor"/>
</dbReference>
<keyword evidence="3" id="KW-0677">Repeat</keyword>
<accession>A0A0G4IPD6</accession>
<name>A0A0G4IPD6_PLABS</name>
<dbReference type="InterPro" id="IPR032675">
    <property type="entry name" value="LRR_dom_sf"/>
</dbReference>
<keyword evidence="1" id="KW-0433">Leucine-rich repeat</keyword>